<sequence length="789" mass="86213">MEVDGHRVKVTNLDKVLYPSTRTTKGEVIAYYHHVAPWMLPYVTGRPATRKRWPNGVGDGPEPSGAFFHKGLDPRSTPDWVHTAVLEHDDGPKTYPLIDDAATLVWLAQLASLEMHVPQWRFTADGTPANPDRLVLDLDPGPGATMDQCVELAHLIREVLDGIGMASVPVTSGSKGIHLYAPLDGTLTSDAASELARQLARSLEGMRPDLVVSDMKKAVREGKVLLDWSQNNGSKTTIAPYSLRGRSHPTVAAPRMWDEIVQGLQQLEFTDVLQRLQDHGDPMAGVLGGDDRLITYRSMRDANVTPEPVPEARPRGGGGHQFVIQEHHARRLHHDFRLERDGVLVSWALPKGPPTDPGKNHLAVQTEDHPMEYATFAGDIPKGQYGGGHVDIWDSGTYVEHKWRDGKEVIATLQGQPDGGLGGEPHKFALIHTALGGDKKNWLIHLMDPDPDPGHPAEERPKADTPEGAAPGVDAPDVNVPVAPSIAPMMATAGRPEDVGTGEWHFEIKWDGYRAIAVVQKGALRLTSRGGLDLTSAYPELSELVDTLAGHDAVIDGEVVVLDEQGRSSFELLQNHGRQGGAHYMAFDVLWLDGTSLLDVPWVHRRALLEQLITPEHPHIHVPPALGTNRDAAIAMSQDLGLEGVVAKRAQSRYEAGRRSSSWVKLKNVRTQEVVVIGWSSGNSARSATLGSVLLAVHEDGELRYVGKAGSGFSDEALARARAVLEGIETDCPPVDDVPKVDARGARWVEPLLVGEVTFAEWTASGRLRQPVWRGWRPDRMAEDVVREQ</sequence>
<evidence type="ECO:0000313" key="25">
    <source>
        <dbReference type="EMBL" id="RMB60330.1"/>
    </source>
</evidence>
<keyword evidence="9" id="KW-0227">DNA damage</keyword>
<feature type="domain" description="ATP-dependent DNA ligase family profile" evidence="24">
    <location>
        <begin position="584"/>
        <end position="699"/>
    </location>
</feature>
<keyword evidence="16" id="KW-0234">DNA repair</keyword>
<dbReference type="EC" id="6.5.1.1" evidence="2"/>
<dbReference type="GO" id="GO:0006281">
    <property type="term" value="P:DNA repair"/>
    <property type="evidence" value="ECO:0007669"/>
    <property type="project" value="UniProtKB-KW"/>
</dbReference>
<dbReference type="InterPro" id="IPR033649">
    <property type="entry name" value="MtLigD_Pol-like"/>
</dbReference>
<evidence type="ECO:0000256" key="23">
    <source>
        <dbReference type="SAM" id="MobiDB-lite"/>
    </source>
</evidence>
<evidence type="ECO:0000256" key="20">
    <source>
        <dbReference type="ARBA" id="ARBA00034003"/>
    </source>
</evidence>
<dbReference type="SUPFAM" id="SSF56091">
    <property type="entry name" value="DNA ligase/mRNA capping enzyme, catalytic domain"/>
    <property type="match status" value="1"/>
</dbReference>
<evidence type="ECO:0000256" key="7">
    <source>
        <dbReference type="ARBA" id="ARBA00022723"/>
    </source>
</evidence>
<dbReference type="NCBIfam" id="TIGR02779">
    <property type="entry name" value="NHEJ_ligase_lig"/>
    <property type="match status" value="1"/>
</dbReference>
<dbReference type="InterPro" id="IPR012340">
    <property type="entry name" value="NA-bd_OB-fold"/>
</dbReference>
<keyword evidence="7" id="KW-0479">Metal-binding</keyword>
<evidence type="ECO:0000256" key="18">
    <source>
        <dbReference type="ARBA" id="ARBA00023268"/>
    </source>
</evidence>
<dbReference type="PANTHER" id="PTHR42705">
    <property type="entry name" value="BIFUNCTIONAL NON-HOMOLOGOUS END JOINING PROTEIN LIGD"/>
    <property type="match status" value="1"/>
</dbReference>
<name>A0A3M0G5K5_9ACTN</name>
<dbReference type="PROSITE" id="PS00333">
    <property type="entry name" value="DNA_LIGASE_A2"/>
    <property type="match status" value="1"/>
</dbReference>
<evidence type="ECO:0000256" key="14">
    <source>
        <dbReference type="ARBA" id="ARBA00023125"/>
    </source>
</evidence>
<dbReference type="NCBIfam" id="NF007210">
    <property type="entry name" value="PRK09632.1"/>
    <property type="match status" value="1"/>
</dbReference>
<dbReference type="Gene3D" id="3.30.1490.70">
    <property type="match status" value="1"/>
</dbReference>
<evidence type="ECO:0000256" key="2">
    <source>
        <dbReference type="ARBA" id="ARBA00012727"/>
    </source>
</evidence>
<dbReference type="InterPro" id="IPR012309">
    <property type="entry name" value="DNA_ligase_ATP-dep_C"/>
</dbReference>
<evidence type="ECO:0000256" key="5">
    <source>
        <dbReference type="ARBA" id="ARBA00022695"/>
    </source>
</evidence>
<dbReference type="GO" id="GO:0006310">
    <property type="term" value="P:DNA recombination"/>
    <property type="evidence" value="ECO:0007669"/>
    <property type="project" value="UniProtKB-KW"/>
</dbReference>
<evidence type="ECO:0000256" key="8">
    <source>
        <dbReference type="ARBA" id="ARBA00022741"/>
    </source>
</evidence>
<evidence type="ECO:0000256" key="15">
    <source>
        <dbReference type="ARBA" id="ARBA00023172"/>
    </source>
</evidence>
<evidence type="ECO:0000256" key="13">
    <source>
        <dbReference type="ARBA" id="ARBA00022932"/>
    </source>
</evidence>
<dbReference type="GO" id="GO:0003677">
    <property type="term" value="F:DNA binding"/>
    <property type="evidence" value="ECO:0007669"/>
    <property type="project" value="UniProtKB-KW"/>
</dbReference>
<feature type="region of interest" description="Disordered" evidence="23">
    <location>
        <begin position="446"/>
        <end position="478"/>
    </location>
</feature>
<evidence type="ECO:0000256" key="10">
    <source>
        <dbReference type="ARBA" id="ARBA00022801"/>
    </source>
</evidence>
<organism evidence="25 26">
    <name type="scientific">Tessaracoccus antarcticus</name>
    <dbReference type="NCBI Taxonomy" id="2479848"/>
    <lineage>
        <taxon>Bacteria</taxon>
        <taxon>Bacillati</taxon>
        <taxon>Actinomycetota</taxon>
        <taxon>Actinomycetes</taxon>
        <taxon>Propionibacteriales</taxon>
        <taxon>Propionibacteriaceae</taxon>
        <taxon>Tessaracoccus</taxon>
    </lineage>
</organism>
<dbReference type="GO" id="GO:0005524">
    <property type="term" value="F:ATP binding"/>
    <property type="evidence" value="ECO:0007669"/>
    <property type="project" value="UniProtKB-KW"/>
</dbReference>
<keyword evidence="26" id="KW-1185">Reference proteome</keyword>
<keyword evidence="18" id="KW-0511">Multifunctional enzyme</keyword>
<dbReference type="NCBIfam" id="TIGR02778">
    <property type="entry name" value="ligD_pol"/>
    <property type="match status" value="1"/>
</dbReference>
<dbReference type="AlphaFoldDB" id="A0A3M0G5K5"/>
<evidence type="ECO:0000256" key="12">
    <source>
        <dbReference type="ARBA" id="ARBA00022840"/>
    </source>
</evidence>
<dbReference type="InterPro" id="IPR014145">
    <property type="entry name" value="LigD_pol_dom"/>
</dbReference>
<comment type="similarity">
    <text evidence="22">In the N-terminal section; belongs to the LigD polymerase family.</text>
</comment>
<comment type="caution">
    <text evidence="25">The sequence shown here is derived from an EMBL/GenBank/DDBJ whole genome shotgun (WGS) entry which is preliminary data.</text>
</comment>
<evidence type="ECO:0000256" key="3">
    <source>
        <dbReference type="ARBA" id="ARBA00022598"/>
    </source>
</evidence>
<dbReference type="InterPro" id="IPR014146">
    <property type="entry name" value="LigD_ligase_dom"/>
</dbReference>
<evidence type="ECO:0000256" key="9">
    <source>
        <dbReference type="ARBA" id="ARBA00022763"/>
    </source>
</evidence>
<evidence type="ECO:0000313" key="26">
    <source>
        <dbReference type="Proteomes" id="UP000275256"/>
    </source>
</evidence>
<keyword evidence="11" id="KW-0269">Exonuclease</keyword>
<evidence type="ECO:0000256" key="21">
    <source>
        <dbReference type="ARBA" id="ARBA00049981"/>
    </source>
</evidence>
<dbReference type="EMBL" id="REFW01000002">
    <property type="protein sequence ID" value="RMB60330.1"/>
    <property type="molecule type" value="Genomic_DNA"/>
</dbReference>
<evidence type="ECO:0000256" key="19">
    <source>
        <dbReference type="ARBA" id="ARBA00029943"/>
    </source>
</evidence>
<dbReference type="Proteomes" id="UP000275256">
    <property type="component" value="Unassembled WGS sequence"/>
</dbReference>
<keyword evidence="12" id="KW-0067">ATP-binding</keyword>
<dbReference type="InterPro" id="IPR012310">
    <property type="entry name" value="DNA_ligase_ATP-dep_cent"/>
</dbReference>
<keyword evidence="4" id="KW-0808">Transferase</keyword>
<dbReference type="CDD" id="cd07906">
    <property type="entry name" value="Adenylation_DNA_ligase_LigD_LigC"/>
    <property type="match status" value="1"/>
</dbReference>
<dbReference type="PROSITE" id="PS50160">
    <property type="entry name" value="DNA_LIGASE_A3"/>
    <property type="match status" value="1"/>
</dbReference>
<dbReference type="Gene3D" id="3.90.920.10">
    <property type="entry name" value="DNA primase, PRIM domain"/>
    <property type="match status" value="1"/>
</dbReference>
<reference evidence="25 26" key="1">
    <citation type="submission" date="2018-10" db="EMBL/GenBank/DDBJ databases">
        <title>Tessaracoccus antarcticuss sp. nov., isolated from sediment.</title>
        <authorList>
            <person name="Zhou L.Y."/>
            <person name="Du Z.J."/>
        </authorList>
    </citation>
    <scope>NUCLEOTIDE SEQUENCE [LARGE SCALE GENOMIC DNA]</scope>
    <source>
        <strain evidence="25 26">JDX10</strain>
    </source>
</reference>
<dbReference type="InterPro" id="IPR016059">
    <property type="entry name" value="DNA_ligase_ATP-dep_CS"/>
</dbReference>
<keyword evidence="6" id="KW-0540">Nuclease</keyword>
<dbReference type="OrthoDB" id="9802472at2"/>
<dbReference type="Gene3D" id="2.40.50.140">
    <property type="entry name" value="Nucleic acid-binding proteins"/>
    <property type="match status" value="1"/>
</dbReference>
<dbReference type="GO" id="GO:0003910">
    <property type="term" value="F:DNA ligase (ATP) activity"/>
    <property type="evidence" value="ECO:0007669"/>
    <property type="project" value="UniProtKB-EC"/>
</dbReference>
<keyword evidence="14" id="KW-0238">DNA-binding</keyword>
<comment type="similarity">
    <text evidence="21">In the C-terminal section; belongs to the ATP-dependent DNA ligase family.</text>
</comment>
<feature type="compositionally biased region" description="Low complexity" evidence="23">
    <location>
        <begin position="469"/>
        <end position="478"/>
    </location>
</feature>
<evidence type="ECO:0000256" key="1">
    <source>
        <dbReference type="ARBA" id="ARBA00001936"/>
    </source>
</evidence>
<keyword evidence="3 25" id="KW-0436">Ligase</keyword>
<dbReference type="Pfam" id="PF21686">
    <property type="entry name" value="LigD_Prim-Pol"/>
    <property type="match status" value="1"/>
</dbReference>
<dbReference type="Gene3D" id="3.30.470.30">
    <property type="entry name" value="DNA ligase/mRNA capping enzyme"/>
    <property type="match status" value="1"/>
</dbReference>
<evidence type="ECO:0000256" key="22">
    <source>
        <dbReference type="ARBA" id="ARBA00049990"/>
    </source>
</evidence>
<keyword evidence="15" id="KW-0233">DNA recombination</keyword>
<dbReference type="InterPro" id="IPR014144">
    <property type="entry name" value="LigD_PE_domain"/>
</dbReference>
<evidence type="ECO:0000256" key="17">
    <source>
        <dbReference type="ARBA" id="ARBA00023211"/>
    </source>
</evidence>
<keyword evidence="13" id="KW-0239">DNA-directed DNA polymerase</keyword>
<dbReference type="GO" id="GO:0003887">
    <property type="term" value="F:DNA-directed DNA polymerase activity"/>
    <property type="evidence" value="ECO:0007669"/>
    <property type="project" value="UniProtKB-KW"/>
</dbReference>
<comment type="catalytic activity">
    <reaction evidence="20">
        <text>ATP + (deoxyribonucleotide)n-3'-hydroxyl + 5'-phospho-(deoxyribonucleotide)m = (deoxyribonucleotide)n+m + AMP + diphosphate.</text>
        <dbReference type="EC" id="6.5.1.1"/>
    </reaction>
</comment>
<dbReference type="InterPro" id="IPR052171">
    <property type="entry name" value="NHEJ_LigD"/>
</dbReference>
<dbReference type="SUPFAM" id="SSF50249">
    <property type="entry name" value="Nucleic acid-binding proteins"/>
    <property type="match status" value="1"/>
</dbReference>
<keyword evidence="5" id="KW-0548">Nucleotidyltransferase</keyword>
<dbReference type="NCBIfam" id="TIGR02777">
    <property type="entry name" value="LigD_PE_dom"/>
    <property type="match status" value="1"/>
</dbReference>
<proteinExistence type="inferred from homology"/>
<evidence type="ECO:0000256" key="16">
    <source>
        <dbReference type="ARBA" id="ARBA00023204"/>
    </source>
</evidence>
<dbReference type="Pfam" id="PF13298">
    <property type="entry name" value="LigD_N"/>
    <property type="match status" value="1"/>
</dbReference>
<evidence type="ECO:0000256" key="4">
    <source>
        <dbReference type="ARBA" id="ARBA00022679"/>
    </source>
</evidence>
<keyword evidence="8" id="KW-0547">Nucleotide-binding</keyword>
<keyword evidence="10" id="KW-0378">Hydrolase</keyword>
<evidence type="ECO:0000256" key="6">
    <source>
        <dbReference type="ARBA" id="ARBA00022722"/>
    </source>
</evidence>
<dbReference type="CDD" id="cd07971">
    <property type="entry name" value="OBF_DNA_ligase_LigD"/>
    <property type="match status" value="1"/>
</dbReference>
<comment type="cofactor">
    <cofactor evidence="1">
        <name>Mn(2+)</name>
        <dbReference type="ChEBI" id="CHEBI:29035"/>
    </cofactor>
</comment>
<keyword evidence="17" id="KW-0464">Manganese</keyword>
<gene>
    <name evidence="25" type="ORF">EAX62_10605</name>
</gene>
<dbReference type="Pfam" id="PF01068">
    <property type="entry name" value="DNA_ligase_A_M"/>
    <property type="match status" value="1"/>
</dbReference>
<dbReference type="GO" id="GO:0004527">
    <property type="term" value="F:exonuclease activity"/>
    <property type="evidence" value="ECO:0007669"/>
    <property type="project" value="UniProtKB-KW"/>
</dbReference>
<evidence type="ECO:0000256" key="11">
    <source>
        <dbReference type="ARBA" id="ARBA00022839"/>
    </source>
</evidence>
<feature type="compositionally biased region" description="Basic and acidic residues" evidence="23">
    <location>
        <begin position="452"/>
        <end position="465"/>
    </location>
</feature>
<accession>A0A3M0G5K5</accession>
<dbReference type="Pfam" id="PF04679">
    <property type="entry name" value="DNA_ligase_A_C"/>
    <property type="match status" value="1"/>
</dbReference>
<dbReference type="GO" id="GO:0046872">
    <property type="term" value="F:metal ion binding"/>
    <property type="evidence" value="ECO:0007669"/>
    <property type="project" value="UniProtKB-KW"/>
</dbReference>
<dbReference type="PANTHER" id="PTHR42705:SF2">
    <property type="entry name" value="BIFUNCTIONAL NON-HOMOLOGOUS END JOINING PROTEIN LIGD"/>
    <property type="match status" value="1"/>
</dbReference>
<evidence type="ECO:0000259" key="24">
    <source>
        <dbReference type="PROSITE" id="PS50160"/>
    </source>
</evidence>
<protein>
    <recommendedName>
        <fullName evidence="2">DNA ligase (ATP)</fullName>
        <ecNumber evidence="2">6.5.1.1</ecNumber>
    </recommendedName>
    <alternativeName>
        <fullName evidence="19">NHEJ DNA polymerase</fullName>
    </alternativeName>
</protein>
<dbReference type="CDD" id="cd04863">
    <property type="entry name" value="MtLigD_Pol_like"/>
    <property type="match status" value="1"/>
</dbReference>